<organism evidence="1 2">
    <name type="scientific">Mycobacterium phage ThulaThula</name>
    <dbReference type="NCBI Taxonomy" id="2599880"/>
    <lineage>
        <taxon>Viruses</taxon>
        <taxon>Duplodnaviria</taxon>
        <taxon>Heunggongvirae</taxon>
        <taxon>Uroviricota</taxon>
        <taxon>Caudoviricetes</taxon>
        <taxon>Pclasvirinae</taxon>
        <taxon>Phayoncevirus</taxon>
        <taxon>Phayoncevirus thulathula</taxon>
    </lineage>
</organism>
<accession>A0A5J6TFF7</accession>
<dbReference type="EMBL" id="MN234172">
    <property type="protein sequence ID" value="QFG09074.1"/>
    <property type="molecule type" value="Genomic_DNA"/>
</dbReference>
<keyword evidence="2" id="KW-1185">Reference proteome</keyword>
<sequence length="64" mass="7061">MAQSNWGGVHTVHVQPRYAPIFGFTFQPVCSNGCRGGHYASEHRAQAAAQEHENRARGLVVTIR</sequence>
<dbReference type="GeneID" id="60336811"/>
<gene>
    <name evidence="1" type="primary">46</name>
    <name evidence="1" type="ORF">PBI_THULATHULA_46</name>
</gene>
<name>A0A5J6TFF7_9CAUD</name>
<protein>
    <submittedName>
        <fullName evidence="1">Uncharacterized protein</fullName>
    </submittedName>
</protein>
<dbReference type="KEGG" id="vg:60336811"/>
<dbReference type="RefSeq" id="YP_009965089.1">
    <property type="nucleotide sequence ID" value="NC_051738.1"/>
</dbReference>
<evidence type="ECO:0000313" key="2">
    <source>
        <dbReference type="Proteomes" id="UP000326708"/>
    </source>
</evidence>
<reference evidence="1 2" key="1">
    <citation type="submission" date="2019-07" db="EMBL/GenBank/DDBJ databases">
        <authorList>
            <person name="Riley H.L."/>
            <person name="Stoner T.H."/>
            <person name="Garlena R.A."/>
            <person name="Russell D.A."/>
            <person name="Pope W.H."/>
            <person name="Jacobs-Sera D."/>
            <person name="Hatfull G.F."/>
        </authorList>
    </citation>
    <scope>NUCLEOTIDE SEQUENCE [LARGE SCALE GENOMIC DNA]</scope>
</reference>
<proteinExistence type="predicted"/>
<evidence type="ECO:0000313" key="1">
    <source>
        <dbReference type="EMBL" id="QFG09074.1"/>
    </source>
</evidence>
<dbReference type="Proteomes" id="UP000326708">
    <property type="component" value="Segment"/>
</dbReference>